<feature type="compositionally biased region" description="Basic and acidic residues" evidence="15">
    <location>
        <begin position="201"/>
        <end position="213"/>
    </location>
</feature>
<keyword evidence="12 16" id="KW-0472">Membrane</keyword>
<dbReference type="CDD" id="cd16461">
    <property type="entry name" value="RING-H2_EL5-like"/>
    <property type="match status" value="1"/>
</dbReference>
<dbReference type="FunFam" id="3.30.40.10:FF:000233">
    <property type="entry name" value="RING-H2 finger protein ATL54"/>
    <property type="match status" value="1"/>
</dbReference>
<evidence type="ECO:0000256" key="14">
    <source>
        <dbReference type="PROSITE-ProRule" id="PRU00175"/>
    </source>
</evidence>
<keyword evidence="10" id="KW-0862">Zinc</keyword>
<accession>A0ABD1N4Y6</accession>
<evidence type="ECO:0000256" key="10">
    <source>
        <dbReference type="ARBA" id="ARBA00022833"/>
    </source>
</evidence>
<dbReference type="GO" id="GO:0016020">
    <property type="term" value="C:membrane"/>
    <property type="evidence" value="ECO:0007669"/>
    <property type="project" value="UniProtKB-SubCell"/>
</dbReference>
<feature type="domain" description="RING-type" evidence="17">
    <location>
        <begin position="129"/>
        <end position="171"/>
    </location>
</feature>
<evidence type="ECO:0000256" key="3">
    <source>
        <dbReference type="ARBA" id="ARBA00004906"/>
    </source>
</evidence>
<evidence type="ECO:0000313" key="18">
    <source>
        <dbReference type="EMBL" id="KAL2343094.1"/>
    </source>
</evidence>
<comment type="caution">
    <text evidence="18">The sequence shown here is derived from an EMBL/GenBank/DDBJ whole genome shotgun (WGS) entry which is preliminary data.</text>
</comment>
<dbReference type="GO" id="GO:0061630">
    <property type="term" value="F:ubiquitin protein ligase activity"/>
    <property type="evidence" value="ECO:0007669"/>
    <property type="project" value="UniProtKB-EC"/>
</dbReference>
<keyword evidence="11 16" id="KW-1133">Transmembrane helix</keyword>
<dbReference type="PROSITE" id="PS50089">
    <property type="entry name" value="ZF_RING_2"/>
    <property type="match status" value="1"/>
</dbReference>
<comment type="catalytic activity">
    <reaction evidence="1">
        <text>S-ubiquitinyl-[E2 ubiquitin-conjugating enzyme]-L-cysteine + [acceptor protein]-L-lysine = [E2 ubiquitin-conjugating enzyme]-L-cysteine + N(6)-ubiquitinyl-[acceptor protein]-L-lysine.</text>
        <dbReference type="EC" id="2.3.2.27"/>
    </reaction>
</comment>
<dbReference type="SUPFAM" id="SSF57850">
    <property type="entry name" value="RING/U-box"/>
    <property type="match status" value="1"/>
</dbReference>
<feature type="compositionally biased region" description="Low complexity" evidence="15">
    <location>
        <begin position="269"/>
        <end position="279"/>
    </location>
</feature>
<proteinExistence type="inferred from homology"/>
<dbReference type="PANTHER" id="PTHR46913:SF19">
    <property type="entry name" value="RING-TYPE E3 UBIQUITIN TRANSFERASE"/>
    <property type="match status" value="1"/>
</dbReference>
<sequence>MDPHPTEKPPPQPVVASDRGIPLHEHHGHPLRVAMLVMACMVGFVTFLFALSLLIRFFSARRRSRTARDAPILFHVNGDPPTSDNYAQDLAVVHPIWYIRTVGLQQSLIDSITVFSYRKEDGIIDGTECSVCLGEFEEDESLRLLPKCSHAFHIPCIDTWLLSHKTCPMCRAPVLHHHAPLQTDHPNVSHDIQEVLQLQNSDDHRETSHDERGPAPASDLAVDDLSSLLPSSSGSELEEGTKPLRRTVSVDSSMVLFGDVAVDLDSDQKVGSSGKSVGKLGTETSTSSTPLYKVASSGRALQKRAISMRRSFSHSRKFLSSTHSRSQSSTLPL</sequence>
<dbReference type="SMART" id="SM00184">
    <property type="entry name" value="RING"/>
    <property type="match status" value="1"/>
</dbReference>
<dbReference type="Pfam" id="PF13639">
    <property type="entry name" value="zf-RING_2"/>
    <property type="match status" value="1"/>
</dbReference>
<evidence type="ECO:0000256" key="5">
    <source>
        <dbReference type="ARBA" id="ARBA00022679"/>
    </source>
</evidence>
<evidence type="ECO:0000256" key="15">
    <source>
        <dbReference type="SAM" id="MobiDB-lite"/>
    </source>
</evidence>
<evidence type="ECO:0000259" key="17">
    <source>
        <dbReference type="PROSITE" id="PS50089"/>
    </source>
</evidence>
<feature type="region of interest" description="Disordered" evidence="15">
    <location>
        <begin position="201"/>
        <end position="220"/>
    </location>
</feature>
<reference evidence="18 19" key="1">
    <citation type="submission" date="2024-08" db="EMBL/GenBank/DDBJ databases">
        <title>Insights into the chromosomal genome structure of Flemingia macrophylla.</title>
        <authorList>
            <person name="Ding Y."/>
            <person name="Zhao Y."/>
            <person name="Bi W."/>
            <person name="Wu M."/>
            <person name="Zhao G."/>
            <person name="Gong Y."/>
            <person name="Li W."/>
            <person name="Zhang P."/>
        </authorList>
    </citation>
    <scope>NUCLEOTIDE SEQUENCE [LARGE SCALE GENOMIC DNA]</scope>
    <source>
        <strain evidence="18">DYQJB</strain>
        <tissue evidence="18">Leaf</tissue>
    </source>
</reference>
<feature type="transmembrane region" description="Helical" evidence="16">
    <location>
        <begin position="33"/>
        <end position="58"/>
    </location>
</feature>
<keyword evidence="7" id="KW-0479">Metal-binding</keyword>
<feature type="region of interest" description="Disordered" evidence="15">
    <location>
        <begin position="1"/>
        <end position="21"/>
    </location>
</feature>
<evidence type="ECO:0000256" key="8">
    <source>
        <dbReference type="ARBA" id="ARBA00022771"/>
    </source>
</evidence>
<evidence type="ECO:0000256" key="1">
    <source>
        <dbReference type="ARBA" id="ARBA00000900"/>
    </source>
</evidence>
<evidence type="ECO:0000256" key="7">
    <source>
        <dbReference type="ARBA" id="ARBA00022723"/>
    </source>
</evidence>
<name>A0ABD1N4Y6_9FABA</name>
<comment type="similarity">
    <text evidence="13">Belongs to the RING-type zinc finger family. ATL subfamily.</text>
</comment>
<gene>
    <name evidence="18" type="ORF">Fmac_004379</name>
</gene>
<dbReference type="InterPro" id="IPR001841">
    <property type="entry name" value="Znf_RING"/>
</dbReference>
<keyword evidence="9" id="KW-0833">Ubl conjugation pathway</keyword>
<dbReference type="InterPro" id="IPR044600">
    <property type="entry name" value="ATL1/ATL16-like"/>
</dbReference>
<evidence type="ECO:0000256" key="6">
    <source>
        <dbReference type="ARBA" id="ARBA00022692"/>
    </source>
</evidence>
<feature type="region of interest" description="Disordered" evidence="15">
    <location>
        <begin position="267"/>
        <end position="291"/>
    </location>
</feature>
<dbReference type="InterPro" id="IPR013083">
    <property type="entry name" value="Znf_RING/FYVE/PHD"/>
</dbReference>
<dbReference type="EC" id="2.3.2.27" evidence="4"/>
<keyword evidence="8 14" id="KW-0863">Zinc-finger</keyword>
<evidence type="ECO:0000256" key="2">
    <source>
        <dbReference type="ARBA" id="ARBA00004167"/>
    </source>
</evidence>
<keyword evidence="6 16" id="KW-0812">Transmembrane</keyword>
<keyword evidence="19" id="KW-1185">Reference proteome</keyword>
<evidence type="ECO:0000256" key="11">
    <source>
        <dbReference type="ARBA" id="ARBA00022989"/>
    </source>
</evidence>
<protein>
    <recommendedName>
        <fullName evidence="4">RING-type E3 ubiquitin transferase</fullName>
        <ecNumber evidence="4">2.3.2.27</ecNumber>
    </recommendedName>
</protein>
<evidence type="ECO:0000256" key="16">
    <source>
        <dbReference type="SAM" id="Phobius"/>
    </source>
</evidence>
<dbReference type="EMBL" id="JBGMDY010000002">
    <property type="protein sequence ID" value="KAL2343094.1"/>
    <property type="molecule type" value="Genomic_DNA"/>
</dbReference>
<comment type="subcellular location">
    <subcellularLocation>
        <location evidence="2">Membrane</location>
        <topology evidence="2">Single-pass membrane protein</topology>
    </subcellularLocation>
</comment>
<evidence type="ECO:0000313" key="19">
    <source>
        <dbReference type="Proteomes" id="UP001603857"/>
    </source>
</evidence>
<dbReference type="Gene3D" id="3.30.40.10">
    <property type="entry name" value="Zinc/RING finger domain, C3HC4 (zinc finger)"/>
    <property type="match status" value="1"/>
</dbReference>
<comment type="pathway">
    <text evidence="3">Protein modification; protein ubiquitination.</text>
</comment>
<organism evidence="18 19">
    <name type="scientific">Flemingia macrophylla</name>
    <dbReference type="NCBI Taxonomy" id="520843"/>
    <lineage>
        <taxon>Eukaryota</taxon>
        <taxon>Viridiplantae</taxon>
        <taxon>Streptophyta</taxon>
        <taxon>Embryophyta</taxon>
        <taxon>Tracheophyta</taxon>
        <taxon>Spermatophyta</taxon>
        <taxon>Magnoliopsida</taxon>
        <taxon>eudicotyledons</taxon>
        <taxon>Gunneridae</taxon>
        <taxon>Pentapetalae</taxon>
        <taxon>rosids</taxon>
        <taxon>fabids</taxon>
        <taxon>Fabales</taxon>
        <taxon>Fabaceae</taxon>
        <taxon>Papilionoideae</taxon>
        <taxon>50 kb inversion clade</taxon>
        <taxon>NPAAA clade</taxon>
        <taxon>indigoferoid/millettioid clade</taxon>
        <taxon>Phaseoleae</taxon>
        <taxon>Flemingia</taxon>
    </lineage>
</organism>
<evidence type="ECO:0000256" key="4">
    <source>
        <dbReference type="ARBA" id="ARBA00012483"/>
    </source>
</evidence>
<keyword evidence="5" id="KW-0808">Transferase</keyword>
<dbReference type="AlphaFoldDB" id="A0ABD1N4Y6"/>
<dbReference type="GO" id="GO:0008270">
    <property type="term" value="F:zinc ion binding"/>
    <property type="evidence" value="ECO:0007669"/>
    <property type="project" value="UniProtKB-KW"/>
</dbReference>
<evidence type="ECO:0000256" key="12">
    <source>
        <dbReference type="ARBA" id="ARBA00023136"/>
    </source>
</evidence>
<dbReference type="Proteomes" id="UP001603857">
    <property type="component" value="Unassembled WGS sequence"/>
</dbReference>
<evidence type="ECO:0000256" key="9">
    <source>
        <dbReference type="ARBA" id="ARBA00022786"/>
    </source>
</evidence>
<evidence type="ECO:0000256" key="13">
    <source>
        <dbReference type="ARBA" id="ARBA00024209"/>
    </source>
</evidence>
<dbReference type="PANTHER" id="PTHR46913">
    <property type="entry name" value="RING-H2 FINGER PROTEIN ATL16"/>
    <property type="match status" value="1"/>
</dbReference>